<dbReference type="AlphaFoldDB" id="A0A1D1V1T2"/>
<proteinExistence type="predicted"/>
<protein>
    <submittedName>
        <fullName evidence="1">Uncharacterized protein</fullName>
    </submittedName>
</protein>
<comment type="caution">
    <text evidence="1">The sequence shown here is derived from an EMBL/GenBank/DDBJ whole genome shotgun (WGS) entry which is preliminary data.</text>
</comment>
<sequence length="124" mass="13831">MQPDGIAAHGSIGLKQILTGVTGRNSTCMVSWTICSNGDDVDDRNRMCGMHHFELTFVRKWQYLMEYLHRLFVGDVEPKDNPIATATAFQGLYCRGVVTEQASEQRKNCGVAMGFAFDEPRDPA</sequence>
<name>A0A1D1V1T2_RAMVA</name>
<accession>A0A1D1V1T2</accession>
<dbReference type="Proteomes" id="UP000186922">
    <property type="component" value="Unassembled WGS sequence"/>
</dbReference>
<organism evidence="1 2">
    <name type="scientific">Ramazzottius varieornatus</name>
    <name type="common">Water bear</name>
    <name type="synonym">Tardigrade</name>
    <dbReference type="NCBI Taxonomy" id="947166"/>
    <lineage>
        <taxon>Eukaryota</taxon>
        <taxon>Metazoa</taxon>
        <taxon>Ecdysozoa</taxon>
        <taxon>Tardigrada</taxon>
        <taxon>Eutardigrada</taxon>
        <taxon>Parachela</taxon>
        <taxon>Hypsibioidea</taxon>
        <taxon>Ramazzottiidae</taxon>
        <taxon>Ramazzottius</taxon>
    </lineage>
</organism>
<dbReference type="EMBL" id="BDGG01000002">
    <property type="protein sequence ID" value="GAU92418.1"/>
    <property type="molecule type" value="Genomic_DNA"/>
</dbReference>
<evidence type="ECO:0000313" key="1">
    <source>
        <dbReference type="EMBL" id="GAU92418.1"/>
    </source>
</evidence>
<gene>
    <name evidence="1" type="primary">RvY_04501-1</name>
    <name evidence="1" type="synonym">RvY_04501.1</name>
    <name evidence="1" type="ORF">RvY_04501</name>
</gene>
<keyword evidence="2" id="KW-1185">Reference proteome</keyword>
<reference evidence="1 2" key="1">
    <citation type="journal article" date="2016" name="Nat. Commun.">
        <title>Extremotolerant tardigrade genome and improved radiotolerance of human cultured cells by tardigrade-unique protein.</title>
        <authorList>
            <person name="Hashimoto T."/>
            <person name="Horikawa D.D."/>
            <person name="Saito Y."/>
            <person name="Kuwahara H."/>
            <person name="Kozuka-Hata H."/>
            <person name="Shin-I T."/>
            <person name="Minakuchi Y."/>
            <person name="Ohishi K."/>
            <person name="Motoyama A."/>
            <person name="Aizu T."/>
            <person name="Enomoto A."/>
            <person name="Kondo K."/>
            <person name="Tanaka S."/>
            <person name="Hara Y."/>
            <person name="Koshikawa S."/>
            <person name="Sagara H."/>
            <person name="Miura T."/>
            <person name="Yokobori S."/>
            <person name="Miyagawa K."/>
            <person name="Suzuki Y."/>
            <person name="Kubo T."/>
            <person name="Oyama M."/>
            <person name="Kohara Y."/>
            <person name="Fujiyama A."/>
            <person name="Arakawa K."/>
            <person name="Katayama T."/>
            <person name="Toyoda A."/>
            <person name="Kunieda T."/>
        </authorList>
    </citation>
    <scope>NUCLEOTIDE SEQUENCE [LARGE SCALE GENOMIC DNA]</scope>
    <source>
        <strain evidence="1 2">YOKOZUNA-1</strain>
    </source>
</reference>
<evidence type="ECO:0000313" key="2">
    <source>
        <dbReference type="Proteomes" id="UP000186922"/>
    </source>
</evidence>